<dbReference type="Pfam" id="PF03864">
    <property type="entry name" value="Phage_cap_E"/>
    <property type="match status" value="1"/>
</dbReference>
<dbReference type="RefSeq" id="WP_010938415.1">
    <property type="nucleotide sequence ID" value="NC_002937.3"/>
</dbReference>
<sequence length="331" mass="35196">MLASLKNVFTAQAIAASLTKLPDLATTVLDTAFPDRPTHPFPVVGVGELTAIVGTVPVVRRGGQPVAVGGEGYDVQLIAPKPVKPAIEVTAAELNDLRMILGNAAALDMWRSNKIDTLRRLVRDTTEAMASVVLYTGQVNWPSRGDGGNSESYVIDYGSILNHTMQAKLTASSKVSEVFKLLTAMRTRIRESGIGGKVAFHAGADVFAVLLDICQGWTSTAEGGGIRVEMSEGKLSIGGFSVALMDETYPHPVTGTWTPKLERKALVGYATDVPGKVWYCAIDSISAANSATPFYVVPEPLPGDSGYRLIAQSKPLPARNPRTICKTVAVD</sequence>
<dbReference type="PATRIC" id="fig|882.5.peg.1053"/>
<dbReference type="KEGG" id="dvu:DVU_1116"/>
<dbReference type="HOGENOM" id="CLU_071014_0_0_7"/>
<dbReference type="Gene3D" id="3.15.30.10">
    <property type="entry name" value="putative capsid protein of prophage domain like"/>
    <property type="match status" value="1"/>
</dbReference>
<evidence type="ECO:0000313" key="1">
    <source>
        <dbReference type="EMBL" id="AAS95596.1"/>
    </source>
</evidence>
<proteinExistence type="predicted"/>
<dbReference type="AlphaFoldDB" id="Q72D15"/>
<dbReference type="Proteomes" id="UP000002194">
    <property type="component" value="Chromosome"/>
</dbReference>
<dbReference type="eggNOG" id="ENOG503076K">
    <property type="taxonomic scope" value="Bacteria"/>
</dbReference>
<organism evidence="1 2">
    <name type="scientific">Nitratidesulfovibrio vulgaris (strain ATCC 29579 / DSM 644 / CCUG 34227 / NCIMB 8303 / VKM B-1760 / Hildenborough)</name>
    <name type="common">Desulfovibrio vulgaris</name>
    <dbReference type="NCBI Taxonomy" id="882"/>
    <lineage>
        <taxon>Bacteria</taxon>
        <taxon>Pseudomonadati</taxon>
        <taxon>Thermodesulfobacteriota</taxon>
        <taxon>Desulfovibrionia</taxon>
        <taxon>Desulfovibrionales</taxon>
        <taxon>Desulfovibrionaceae</taxon>
        <taxon>Nitratidesulfovibrio</taxon>
    </lineage>
</organism>
<dbReference type="STRING" id="882.DVU_1116"/>
<dbReference type="EMBL" id="AE017285">
    <property type="protein sequence ID" value="AAS95596.1"/>
    <property type="molecule type" value="Genomic_DNA"/>
</dbReference>
<gene>
    <name evidence="1" type="ordered locus">DVU_1116</name>
</gene>
<dbReference type="EnsemblBacteria" id="AAS95596">
    <property type="protein sequence ID" value="AAS95596"/>
    <property type="gene ID" value="DVU_1116"/>
</dbReference>
<dbReference type="OrthoDB" id="9772707at2"/>
<protein>
    <recommendedName>
        <fullName evidence="3">Phage major capsid protein E</fullName>
    </recommendedName>
</protein>
<reference evidence="1 2" key="1">
    <citation type="journal article" date="2004" name="Nat. Biotechnol.">
        <title>The genome sequence of the anaerobic, sulfate-reducing bacterium Desulfovibrio vulgaris Hildenborough.</title>
        <authorList>
            <person name="Heidelberg J.F."/>
            <person name="Seshadri R."/>
            <person name="Haveman S.A."/>
            <person name="Hemme C.L."/>
            <person name="Paulsen I.T."/>
            <person name="Kolonay J.F."/>
            <person name="Eisen J.A."/>
            <person name="Ward N."/>
            <person name="Methe B."/>
            <person name="Brinkac L.M."/>
            <person name="Daugherty S.C."/>
            <person name="Deboy R.T."/>
            <person name="Dodson R.J."/>
            <person name="Durkin A.S."/>
            <person name="Madupu R."/>
            <person name="Nelson W.C."/>
            <person name="Sullivan S.A."/>
            <person name="Fouts D."/>
            <person name="Haft D.H."/>
            <person name="Selengut J."/>
            <person name="Peterson J.D."/>
            <person name="Davidsen T.M."/>
            <person name="Zafar N."/>
            <person name="Zhou L."/>
            <person name="Radune D."/>
            <person name="Dimitrov G."/>
            <person name="Hance M."/>
            <person name="Tran K."/>
            <person name="Khouri H."/>
            <person name="Gill J."/>
            <person name="Utterback T.R."/>
            <person name="Feldblyum T.V."/>
            <person name="Wall J.D."/>
            <person name="Voordouw G."/>
            <person name="Fraser C.M."/>
        </authorList>
    </citation>
    <scope>NUCLEOTIDE SEQUENCE [LARGE SCALE GENOMIC DNA]</scope>
    <source>
        <strain evidence="2">ATCC 29579 / DSM 644 / NCIMB 8303 / VKM B-1760 / Hildenborough</strain>
    </source>
</reference>
<name>Q72D15_NITV2</name>
<dbReference type="InterPro" id="IPR005564">
    <property type="entry name" value="Major_capsid_GpE"/>
</dbReference>
<evidence type="ECO:0000313" key="2">
    <source>
        <dbReference type="Proteomes" id="UP000002194"/>
    </source>
</evidence>
<dbReference type="PaxDb" id="882-DVU_1116"/>
<evidence type="ECO:0008006" key="3">
    <source>
        <dbReference type="Google" id="ProtNLM"/>
    </source>
</evidence>
<keyword evidence="2" id="KW-1185">Reference proteome</keyword>
<accession>Q72D15</accession>